<dbReference type="GO" id="GO:0005524">
    <property type="term" value="F:ATP binding"/>
    <property type="evidence" value="ECO:0007669"/>
    <property type="project" value="UniProtKB-KW"/>
</dbReference>
<dbReference type="InterPro" id="IPR050166">
    <property type="entry name" value="ABC_transporter_ATP-bind"/>
</dbReference>
<evidence type="ECO:0000256" key="4">
    <source>
        <dbReference type="ARBA" id="ARBA00022840"/>
    </source>
</evidence>
<dbReference type="Gene3D" id="3.40.50.300">
    <property type="entry name" value="P-loop containing nucleotide triphosphate hydrolases"/>
    <property type="match status" value="1"/>
</dbReference>
<dbReference type="EMBL" id="FOEP01000001">
    <property type="protein sequence ID" value="SEP62624.1"/>
    <property type="molecule type" value="Genomic_DNA"/>
</dbReference>
<dbReference type="Pfam" id="PF00005">
    <property type="entry name" value="ABC_tran"/>
    <property type="match status" value="1"/>
</dbReference>
<gene>
    <name evidence="6" type="ORF">SAMN04488092_101410</name>
</gene>
<dbReference type="RefSeq" id="WP_090267640.1">
    <property type="nucleotide sequence ID" value="NZ_FOEP01000001.1"/>
</dbReference>
<dbReference type="SMART" id="SM00382">
    <property type="entry name" value="AAA"/>
    <property type="match status" value="1"/>
</dbReference>
<dbReference type="STRING" id="657014.SAMN04488092_101410"/>
<dbReference type="AlphaFoldDB" id="A0A1H8ZDY9"/>
<reference evidence="6 7" key="1">
    <citation type="submission" date="2016-10" db="EMBL/GenBank/DDBJ databases">
        <authorList>
            <person name="de Groot N.N."/>
        </authorList>
    </citation>
    <scope>NUCLEOTIDE SEQUENCE [LARGE SCALE GENOMIC DNA]</scope>
    <source>
        <strain evidence="6 7">DSM 22007</strain>
    </source>
</reference>
<keyword evidence="7" id="KW-1185">Reference proteome</keyword>
<dbReference type="PROSITE" id="PS50893">
    <property type="entry name" value="ABC_TRANSPORTER_2"/>
    <property type="match status" value="1"/>
</dbReference>
<evidence type="ECO:0000313" key="7">
    <source>
        <dbReference type="Proteomes" id="UP000198634"/>
    </source>
</evidence>
<evidence type="ECO:0000256" key="3">
    <source>
        <dbReference type="ARBA" id="ARBA00022741"/>
    </source>
</evidence>
<dbReference type="PROSITE" id="PS00211">
    <property type="entry name" value="ABC_TRANSPORTER_1"/>
    <property type="match status" value="1"/>
</dbReference>
<dbReference type="OrthoDB" id="9802264at2"/>
<keyword evidence="4 6" id="KW-0067">ATP-binding</keyword>
<comment type="similarity">
    <text evidence="1">Belongs to the ABC transporter superfamily.</text>
</comment>
<dbReference type="InterPro" id="IPR003593">
    <property type="entry name" value="AAA+_ATPase"/>
</dbReference>
<dbReference type="InterPro" id="IPR003439">
    <property type="entry name" value="ABC_transporter-like_ATP-bd"/>
</dbReference>
<name>A0A1H8ZDY9_9RHOB</name>
<proteinExistence type="inferred from homology"/>
<keyword evidence="3" id="KW-0547">Nucleotide-binding</keyword>
<dbReference type="PANTHER" id="PTHR42788:SF19">
    <property type="entry name" value="ALIPHATIC SULFONATES IMPORT ATP-BINDING PROTEIN SSUB 2"/>
    <property type="match status" value="1"/>
</dbReference>
<evidence type="ECO:0000256" key="1">
    <source>
        <dbReference type="ARBA" id="ARBA00005417"/>
    </source>
</evidence>
<dbReference type="InterPro" id="IPR027417">
    <property type="entry name" value="P-loop_NTPase"/>
</dbReference>
<dbReference type="PANTHER" id="PTHR42788">
    <property type="entry name" value="TAURINE IMPORT ATP-BINDING PROTEIN-RELATED"/>
    <property type="match status" value="1"/>
</dbReference>
<keyword evidence="2" id="KW-0813">Transport</keyword>
<accession>A0A1H8ZDY9</accession>
<evidence type="ECO:0000313" key="6">
    <source>
        <dbReference type="EMBL" id="SEP62624.1"/>
    </source>
</evidence>
<organism evidence="6 7">
    <name type="scientific">Thalassovita taeanensis</name>
    <dbReference type="NCBI Taxonomy" id="657014"/>
    <lineage>
        <taxon>Bacteria</taxon>
        <taxon>Pseudomonadati</taxon>
        <taxon>Pseudomonadota</taxon>
        <taxon>Alphaproteobacteria</taxon>
        <taxon>Rhodobacterales</taxon>
        <taxon>Roseobacteraceae</taxon>
        <taxon>Thalassovita</taxon>
    </lineage>
</organism>
<sequence>MAANWGITGSARIDRQQLFTGLELTLEPGWTCLMGPSGAGKSTLLRLLAGLETSATFEGTIRRPDRIGWMGQTDLMQPRLTVAQNVTLMARLAARPHDPVRTESILRSVGLAGFGPRRPETLSGGQRQRVALARTLIEDAPLILLDEPFSALDPANRAAMQELAYAQLAGRTVLLVTHDPAEALRLGTHLFMLAQGGLATVPALAPPHPRDSSDLELALAAGQILTRIRQSS</sequence>
<dbReference type="SUPFAM" id="SSF52540">
    <property type="entry name" value="P-loop containing nucleoside triphosphate hydrolases"/>
    <property type="match status" value="1"/>
</dbReference>
<dbReference type="Proteomes" id="UP000198634">
    <property type="component" value="Unassembled WGS sequence"/>
</dbReference>
<evidence type="ECO:0000256" key="2">
    <source>
        <dbReference type="ARBA" id="ARBA00022448"/>
    </source>
</evidence>
<dbReference type="GO" id="GO:0016887">
    <property type="term" value="F:ATP hydrolysis activity"/>
    <property type="evidence" value="ECO:0007669"/>
    <property type="project" value="InterPro"/>
</dbReference>
<dbReference type="InterPro" id="IPR017871">
    <property type="entry name" value="ABC_transporter-like_CS"/>
</dbReference>
<protein>
    <submittedName>
        <fullName evidence="6">Putative hydroxymethylpyrimidine transport system ATP-binding protein</fullName>
    </submittedName>
</protein>
<feature type="domain" description="ABC transporter" evidence="5">
    <location>
        <begin position="2"/>
        <end position="220"/>
    </location>
</feature>
<evidence type="ECO:0000259" key="5">
    <source>
        <dbReference type="PROSITE" id="PS50893"/>
    </source>
</evidence>